<organism evidence="1 2">
    <name type="scientific">Thalictrum thalictroides</name>
    <name type="common">Rue-anemone</name>
    <name type="synonym">Anemone thalictroides</name>
    <dbReference type="NCBI Taxonomy" id="46969"/>
    <lineage>
        <taxon>Eukaryota</taxon>
        <taxon>Viridiplantae</taxon>
        <taxon>Streptophyta</taxon>
        <taxon>Embryophyta</taxon>
        <taxon>Tracheophyta</taxon>
        <taxon>Spermatophyta</taxon>
        <taxon>Magnoliopsida</taxon>
        <taxon>Ranunculales</taxon>
        <taxon>Ranunculaceae</taxon>
        <taxon>Thalictroideae</taxon>
        <taxon>Thalictrum</taxon>
    </lineage>
</organism>
<name>A0A7J6WGC9_THATH</name>
<reference evidence="1 2" key="1">
    <citation type="submission" date="2020-06" db="EMBL/GenBank/DDBJ databases">
        <title>Transcriptomic and genomic resources for Thalictrum thalictroides and T. hernandezii: Facilitating candidate gene discovery in an emerging model plant lineage.</title>
        <authorList>
            <person name="Arias T."/>
            <person name="Riano-Pachon D.M."/>
            <person name="Di Stilio V.S."/>
        </authorList>
    </citation>
    <scope>NUCLEOTIDE SEQUENCE [LARGE SCALE GENOMIC DNA]</scope>
    <source>
        <strain evidence="2">cv. WT478/WT964</strain>
        <tissue evidence="1">Leaves</tissue>
    </source>
</reference>
<evidence type="ECO:0000313" key="1">
    <source>
        <dbReference type="EMBL" id="KAF5195680.1"/>
    </source>
</evidence>
<protein>
    <submittedName>
        <fullName evidence="1">Uncharacterized protein</fullName>
    </submittedName>
</protein>
<sequence length="70" mass="8321">MMTITGCQETRQEHQQQWFLLNNNIKVDGCVRLCKGCHNATKAIMKACCYKYQCSKWRDSYLPRWFVCLP</sequence>
<dbReference type="AlphaFoldDB" id="A0A7J6WGC9"/>
<dbReference type="EMBL" id="JABWDY010017001">
    <property type="protein sequence ID" value="KAF5195680.1"/>
    <property type="molecule type" value="Genomic_DNA"/>
</dbReference>
<dbReference type="Proteomes" id="UP000554482">
    <property type="component" value="Unassembled WGS sequence"/>
</dbReference>
<keyword evidence="2" id="KW-1185">Reference proteome</keyword>
<accession>A0A7J6WGC9</accession>
<proteinExistence type="predicted"/>
<comment type="caution">
    <text evidence="1">The sequence shown here is derived from an EMBL/GenBank/DDBJ whole genome shotgun (WGS) entry which is preliminary data.</text>
</comment>
<gene>
    <name evidence="1" type="ORF">FRX31_014733</name>
</gene>
<evidence type="ECO:0000313" key="2">
    <source>
        <dbReference type="Proteomes" id="UP000554482"/>
    </source>
</evidence>